<proteinExistence type="predicted"/>
<protein>
    <submittedName>
        <fullName evidence="1">Uncharacterized protein</fullName>
    </submittedName>
</protein>
<dbReference type="AlphaFoldDB" id="A0A5J4TCS0"/>
<dbReference type="PANTHER" id="PTHR33050:SF7">
    <property type="entry name" value="RIBONUCLEASE H"/>
    <property type="match status" value="1"/>
</dbReference>
<gene>
    <name evidence="1" type="ORF">EZS28_048553</name>
</gene>
<sequence>MATVLMALRVFRPLFQSQEINSITLETDNQTVKYSLRRWRAKPPTIYLYRQTFQLLREMQITLFTIHIPGLLNLKADSLSRLAWREDYKIKTENFNAITMFINFIPEIDLFDTKTMKMCRRYCSLQLDKSTDGKREVFNISWVTLLLLIHTLIQNSTQALNKLRREPSTALFILPDWCMDKFNLLFPKILLH</sequence>
<dbReference type="EMBL" id="SNRW01033816">
    <property type="protein sequence ID" value="KAA6355919.1"/>
    <property type="molecule type" value="Genomic_DNA"/>
</dbReference>
<organism evidence="1 2">
    <name type="scientific">Streblomastix strix</name>
    <dbReference type="NCBI Taxonomy" id="222440"/>
    <lineage>
        <taxon>Eukaryota</taxon>
        <taxon>Metamonada</taxon>
        <taxon>Preaxostyla</taxon>
        <taxon>Oxymonadida</taxon>
        <taxon>Streblomastigidae</taxon>
        <taxon>Streblomastix</taxon>
    </lineage>
</organism>
<evidence type="ECO:0000313" key="1">
    <source>
        <dbReference type="EMBL" id="KAA6355919.1"/>
    </source>
</evidence>
<dbReference type="InterPro" id="IPR012337">
    <property type="entry name" value="RNaseH-like_sf"/>
</dbReference>
<accession>A0A5J4TCS0</accession>
<dbReference type="SUPFAM" id="SSF53098">
    <property type="entry name" value="Ribonuclease H-like"/>
    <property type="match status" value="1"/>
</dbReference>
<dbReference type="PANTHER" id="PTHR33050">
    <property type="entry name" value="REVERSE TRANSCRIPTASE DOMAIN-CONTAINING PROTEIN"/>
    <property type="match status" value="1"/>
</dbReference>
<reference evidence="1 2" key="1">
    <citation type="submission" date="2019-03" db="EMBL/GenBank/DDBJ databases">
        <title>Single cell metagenomics reveals metabolic interactions within the superorganism composed of flagellate Streblomastix strix and complex community of Bacteroidetes bacteria on its surface.</title>
        <authorList>
            <person name="Treitli S.C."/>
            <person name="Kolisko M."/>
            <person name="Husnik F."/>
            <person name="Keeling P."/>
            <person name="Hampl V."/>
        </authorList>
    </citation>
    <scope>NUCLEOTIDE SEQUENCE [LARGE SCALE GENOMIC DNA]</scope>
    <source>
        <strain evidence="1">ST1C</strain>
    </source>
</reference>
<comment type="caution">
    <text evidence="1">The sequence shown here is derived from an EMBL/GenBank/DDBJ whole genome shotgun (WGS) entry which is preliminary data.</text>
</comment>
<name>A0A5J4TCS0_9EUKA</name>
<evidence type="ECO:0000313" key="2">
    <source>
        <dbReference type="Proteomes" id="UP000324800"/>
    </source>
</evidence>
<dbReference type="InterPro" id="IPR052055">
    <property type="entry name" value="Hepadnavirus_pol/RT"/>
</dbReference>
<dbReference type="Proteomes" id="UP000324800">
    <property type="component" value="Unassembled WGS sequence"/>
</dbReference>